<dbReference type="PANTHER" id="PTHR10509:SF14">
    <property type="entry name" value="CAFFEOYL-COA O-METHYLTRANSFERASE 3-RELATED"/>
    <property type="match status" value="1"/>
</dbReference>
<evidence type="ECO:0000256" key="4">
    <source>
        <dbReference type="SAM" id="MobiDB-lite"/>
    </source>
</evidence>
<sequence>MENRSSTESGSNPAWHPPPQKECCALANQTDPTAGLLAYVREVSLRDDDILRGLREETARLPGGAALQVMAEEGQLLGLLVRLTGARAVLEIGTFTGYSTLCMARALPAGGTVVTCDITDRWPDIGLPYWKRAGVDGRIELRIGDAAGVLEGLLAERGPDSFDLVFIDADKAGYPVYYAKALTLTRPGGLVVIDNTLFFGRVTDPGAQDPDSRAIRGLNAALLHDERVDLSLLPMADGITLARKR</sequence>
<evidence type="ECO:0000256" key="2">
    <source>
        <dbReference type="ARBA" id="ARBA00022679"/>
    </source>
</evidence>
<dbReference type="InterPro" id="IPR029063">
    <property type="entry name" value="SAM-dependent_MTases_sf"/>
</dbReference>
<keyword evidence="6" id="KW-1185">Reference proteome</keyword>
<feature type="region of interest" description="Disordered" evidence="4">
    <location>
        <begin position="1"/>
        <end position="20"/>
    </location>
</feature>
<accession>E2Q512</accession>
<evidence type="ECO:0000256" key="1">
    <source>
        <dbReference type="ARBA" id="ARBA00022603"/>
    </source>
</evidence>
<dbReference type="GO" id="GO:0032259">
    <property type="term" value="P:methylation"/>
    <property type="evidence" value="ECO:0007669"/>
    <property type="project" value="UniProtKB-KW"/>
</dbReference>
<dbReference type="EMBL" id="CM000913">
    <property type="protein sequence ID" value="EFG05082.1"/>
    <property type="molecule type" value="Genomic_DNA"/>
</dbReference>
<evidence type="ECO:0000256" key="3">
    <source>
        <dbReference type="ARBA" id="ARBA00022691"/>
    </source>
</evidence>
<evidence type="ECO:0000313" key="5">
    <source>
        <dbReference type="EMBL" id="EFG05082.1"/>
    </source>
</evidence>
<dbReference type="STRING" id="1901.BB341_27690"/>
<dbReference type="SUPFAM" id="SSF53335">
    <property type="entry name" value="S-adenosyl-L-methionine-dependent methyltransferases"/>
    <property type="match status" value="1"/>
</dbReference>
<name>E2Q512_STRCL</name>
<dbReference type="PANTHER" id="PTHR10509">
    <property type="entry name" value="O-METHYLTRANSFERASE-RELATED"/>
    <property type="match status" value="1"/>
</dbReference>
<dbReference type="AlphaFoldDB" id="E2Q512"/>
<proteinExistence type="predicted"/>
<dbReference type="Pfam" id="PF01596">
    <property type="entry name" value="Methyltransf_3"/>
    <property type="match status" value="1"/>
</dbReference>
<organism evidence="5 6">
    <name type="scientific">Streptomyces clavuligerus</name>
    <dbReference type="NCBI Taxonomy" id="1901"/>
    <lineage>
        <taxon>Bacteria</taxon>
        <taxon>Bacillati</taxon>
        <taxon>Actinomycetota</taxon>
        <taxon>Actinomycetes</taxon>
        <taxon>Kitasatosporales</taxon>
        <taxon>Streptomycetaceae</taxon>
        <taxon>Streptomyces</taxon>
    </lineage>
</organism>
<dbReference type="PROSITE" id="PS51682">
    <property type="entry name" value="SAM_OMT_I"/>
    <property type="match status" value="1"/>
</dbReference>
<keyword evidence="1 5" id="KW-0489">Methyltransferase</keyword>
<dbReference type="CDD" id="cd02440">
    <property type="entry name" value="AdoMet_MTases"/>
    <property type="match status" value="1"/>
</dbReference>
<feature type="compositionally biased region" description="Polar residues" evidence="4">
    <location>
        <begin position="1"/>
        <end position="12"/>
    </location>
</feature>
<dbReference type="Proteomes" id="UP000002357">
    <property type="component" value="Chromosome"/>
</dbReference>
<dbReference type="InterPro" id="IPR050362">
    <property type="entry name" value="Cation-dep_OMT"/>
</dbReference>
<protein>
    <submittedName>
        <fullName evidence="5">O-methyltransferase, putative</fullName>
    </submittedName>
</protein>
<reference evidence="5 6" key="1">
    <citation type="journal article" date="2010" name="Genome Biol. Evol.">
        <title>The sequence of a 1.8-mb bacterial linear plasmid reveals a rich evolutionary reservoir of secondary metabolic pathways.</title>
        <authorList>
            <person name="Medema M.H."/>
            <person name="Trefzer A."/>
            <person name="Kovalchuk A."/>
            <person name="van den Berg M."/>
            <person name="Mueller U."/>
            <person name="Heijne W."/>
            <person name="Wu L."/>
            <person name="Alam M.T."/>
            <person name="Ronning C.M."/>
            <person name="Nierman W.C."/>
            <person name="Bovenberg R.A.L."/>
            <person name="Breitling R."/>
            <person name="Takano E."/>
        </authorList>
    </citation>
    <scope>NUCLEOTIDE SEQUENCE [LARGE SCALE GENOMIC DNA]</scope>
    <source>
        <strain evidence="6">ATCC 27064 / DSM 738 / JCM 4710 / NBRC 13307 / NCIMB 12785 / NRRL 3585 / VKM Ac-602</strain>
    </source>
</reference>
<keyword evidence="3" id="KW-0949">S-adenosyl-L-methionine</keyword>
<dbReference type="Gene3D" id="3.40.50.150">
    <property type="entry name" value="Vaccinia Virus protein VP39"/>
    <property type="match status" value="1"/>
</dbReference>
<dbReference type="eggNOG" id="COG4122">
    <property type="taxonomic scope" value="Bacteria"/>
</dbReference>
<evidence type="ECO:0000313" key="6">
    <source>
        <dbReference type="Proteomes" id="UP000002357"/>
    </source>
</evidence>
<dbReference type="InterPro" id="IPR002935">
    <property type="entry name" value="SAM_O-MeTrfase"/>
</dbReference>
<dbReference type="GO" id="GO:0008171">
    <property type="term" value="F:O-methyltransferase activity"/>
    <property type="evidence" value="ECO:0007669"/>
    <property type="project" value="InterPro"/>
</dbReference>
<gene>
    <name evidence="5" type="ORF">SCLAV_0006</name>
</gene>
<keyword evidence="2 5" id="KW-0808">Transferase</keyword>
<dbReference type="GO" id="GO:0008757">
    <property type="term" value="F:S-adenosylmethionine-dependent methyltransferase activity"/>
    <property type="evidence" value="ECO:0007669"/>
    <property type="project" value="TreeGrafter"/>
</dbReference>